<dbReference type="Gene3D" id="3.10.450.50">
    <property type="match status" value="1"/>
</dbReference>
<dbReference type="InterPro" id="IPR036388">
    <property type="entry name" value="WH-like_DNA-bd_sf"/>
</dbReference>
<comment type="caution">
    <text evidence="9">The sequence shown here is derived from an EMBL/GenBank/DDBJ whole genome shotgun (WGS) entry which is preliminary data.</text>
</comment>
<dbReference type="Pfam" id="PF08281">
    <property type="entry name" value="Sigma70_r4_2"/>
    <property type="match status" value="1"/>
</dbReference>
<proteinExistence type="inferred from homology"/>
<dbReference type="Gene3D" id="1.10.1740.10">
    <property type="match status" value="1"/>
</dbReference>
<dbReference type="InterPro" id="IPR013325">
    <property type="entry name" value="RNA_pol_sigma_r2"/>
</dbReference>
<reference evidence="9" key="1">
    <citation type="submission" date="2021-01" db="EMBL/GenBank/DDBJ databases">
        <title>Whole genome shotgun sequence of Actinoplanes tereljensis NBRC 105297.</title>
        <authorList>
            <person name="Komaki H."/>
            <person name="Tamura T."/>
        </authorList>
    </citation>
    <scope>NUCLEOTIDE SEQUENCE</scope>
    <source>
        <strain evidence="9">NBRC 105297</strain>
    </source>
</reference>
<protein>
    <submittedName>
        <fullName evidence="9">RNA polymerase sigma factor</fullName>
    </submittedName>
</protein>
<dbReference type="Pfam" id="PF04542">
    <property type="entry name" value="Sigma70_r2"/>
    <property type="match status" value="1"/>
</dbReference>
<dbReference type="PANTHER" id="PTHR30173:SF43">
    <property type="entry name" value="ECF RNA POLYMERASE SIGMA FACTOR SIGI-RELATED"/>
    <property type="match status" value="1"/>
</dbReference>
<gene>
    <name evidence="9" type="ORF">Ate02nite_91530</name>
</gene>
<evidence type="ECO:0000259" key="7">
    <source>
        <dbReference type="Pfam" id="PF04542"/>
    </source>
</evidence>
<name>A0A919NX91_9ACTN</name>
<comment type="similarity">
    <text evidence="1">Belongs to the sigma-70 factor family. ECF subfamily.</text>
</comment>
<evidence type="ECO:0000259" key="8">
    <source>
        <dbReference type="Pfam" id="PF08281"/>
    </source>
</evidence>
<sequence length="277" mass="29978">MWHRTQNELAAHFEENRPRLRAVALRMLGSPAEADDAVQEAWLRLSRAGDGVDNLSAWLTTVVGRVCLDMLRQRTARREDEFPAEPPAAGDDPEQQALLADSVGLALLVVLETLTPAERLAFVLHDLFAVSFEEIAPIVGRSPDAARQLASRARRRVRATPPEQEQDAPADRQVVDAFLTASRGGELGTLLALLDPDVEMRVDQVVQNQGADAVARFFAGRARAARTALINGAIGFAVIVNGQVKVATRITVTNGRITTMDAITSPADLANLAIQPL</sequence>
<evidence type="ECO:0000256" key="3">
    <source>
        <dbReference type="ARBA" id="ARBA00023015"/>
    </source>
</evidence>
<keyword evidence="3" id="KW-0805">Transcription regulation</keyword>
<evidence type="ECO:0000256" key="1">
    <source>
        <dbReference type="ARBA" id="ARBA00010641"/>
    </source>
</evidence>
<dbReference type="RefSeq" id="WP_203814209.1">
    <property type="nucleotide sequence ID" value="NZ_BOMY01000060.1"/>
</dbReference>
<keyword evidence="4" id="KW-0731">Sigma factor</keyword>
<feature type="domain" description="RNA polymerase sigma factor 70 region 4 type 2" evidence="8">
    <location>
        <begin position="106"/>
        <end position="156"/>
    </location>
</feature>
<evidence type="ECO:0000313" key="10">
    <source>
        <dbReference type="Proteomes" id="UP000623608"/>
    </source>
</evidence>
<dbReference type="AlphaFoldDB" id="A0A919NX91"/>
<feature type="domain" description="RNA polymerase sigma-70 region 2" evidence="7">
    <location>
        <begin position="13"/>
        <end position="75"/>
    </location>
</feature>
<comment type="subunit">
    <text evidence="2">Interacts transiently with the RNA polymerase catalytic core formed by RpoA, RpoB, RpoC and RpoZ (2 alpha, 1 beta, 1 beta' and 1 omega subunit) to form the RNA polymerase holoenzyme that can initiate transcription.</text>
</comment>
<organism evidence="9 10">
    <name type="scientific">Paractinoplanes tereljensis</name>
    <dbReference type="NCBI Taxonomy" id="571912"/>
    <lineage>
        <taxon>Bacteria</taxon>
        <taxon>Bacillati</taxon>
        <taxon>Actinomycetota</taxon>
        <taxon>Actinomycetes</taxon>
        <taxon>Micromonosporales</taxon>
        <taxon>Micromonosporaceae</taxon>
        <taxon>Paractinoplanes</taxon>
    </lineage>
</organism>
<dbReference type="InterPro" id="IPR014284">
    <property type="entry name" value="RNA_pol_sigma-70_dom"/>
</dbReference>
<feature type="region of interest" description="Disordered" evidence="6">
    <location>
        <begin position="150"/>
        <end position="170"/>
    </location>
</feature>
<dbReference type="GO" id="GO:0006352">
    <property type="term" value="P:DNA-templated transcription initiation"/>
    <property type="evidence" value="ECO:0007669"/>
    <property type="project" value="InterPro"/>
</dbReference>
<dbReference type="SUPFAM" id="SSF88659">
    <property type="entry name" value="Sigma3 and sigma4 domains of RNA polymerase sigma factors"/>
    <property type="match status" value="1"/>
</dbReference>
<dbReference type="Proteomes" id="UP000623608">
    <property type="component" value="Unassembled WGS sequence"/>
</dbReference>
<evidence type="ECO:0000313" key="9">
    <source>
        <dbReference type="EMBL" id="GIF26423.1"/>
    </source>
</evidence>
<keyword evidence="10" id="KW-1185">Reference proteome</keyword>
<evidence type="ECO:0000256" key="5">
    <source>
        <dbReference type="ARBA" id="ARBA00023163"/>
    </source>
</evidence>
<dbReference type="InterPro" id="IPR007627">
    <property type="entry name" value="RNA_pol_sigma70_r2"/>
</dbReference>
<dbReference type="GO" id="GO:0003677">
    <property type="term" value="F:DNA binding"/>
    <property type="evidence" value="ECO:0007669"/>
    <property type="project" value="InterPro"/>
</dbReference>
<dbReference type="InterPro" id="IPR052704">
    <property type="entry name" value="ECF_Sigma-70_Domain"/>
</dbReference>
<evidence type="ECO:0000256" key="2">
    <source>
        <dbReference type="ARBA" id="ARBA00011344"/>
    </source>
</evidence>
<dbReference type="GO" id="GO:0016987">
    <property type="term" value="F:sigma factor activity"/>
    <property type="evidence" value="ECO:0007669"/>
    <property type="project" value="UniProtKB-KW"/>
</dbReference>
<evidence type="ECO:0000256" key="6">
    <source>
        <dbReference type="SAM" id="MobiDB-lite"/>
    </source>
</evidence>
<dbReference type="InterPro" id="IPR032710">
    <property type="entry name" value="NTF2-like_dom_sf"/>
</dbReference>
<dbReference type="Gene3D" id="1.10.10.10">
    <property type="entry name" value="Winged helix-like DNA-binding domain superfamily/Winged helix DNA-binding domain"/>
    <property type="match status" value="1"/>
</dbReference>
<dbReference type="InterPro" id="IPR013324">
    <property type="entry name" value="RNA_pol_sigma_r3/r4-like"/>
</dbReference>
<dbReference type="InterPro" id="IPR013249">
    <property type="entry name" value="RNA_pol_sigma70_r4_t2"/>
</dbReference>
<dbReference type="NCBIfam" id="TIGR02937">
    <property type="entry name" value="sigma70-ECF"/>
    <property type="match status" value="1"/>
</dbReference>
<evidence type="ECO:0000256" key="4">
    <source>
        <dbReference type="ARBA" id="ARBA00023082"/>
    </source>
</evidence>
<dbReference type="EMBL" id="BOMY01000060">
    <property type="protein sequence ID" value="GIF26423.1"/>
    <property type="molecule type" value="Genomic_DNA"/>
</dbReference>
<dbReference type="SUPFAM" id="SSF88946">
    <property type="entry name" value="Sigma2 domain of RNA polymerase sigma factors"/>
    <property type="match status" value="1"/>
</dbReference>
<keyword evidence="5" id="KW-0804">Transcription</keyword>
<accession>A0A919NX91</accession>
<dbReference type="PANTHER" id="PTHR30173">
    <property type="entry name" value="SIGMA 19 FACTOR"/>
    <property type="match status" value="1"/>
</dbReference>
<dbReference type="SUPFAM" id="SSF54427">
    <property type="entry name" value="NTF2-like"/>
    <property type="match status" value="1"/>
</dbReference>